<accession>A0A9Q4GJ03</accession>
<dbReference type="EMBL" id="RKLV01000008">
    <property type="protein sequence ID" value="MCX2819398.1"/>
    <property type="molecule type" value="Genomic_DNA"/>
</dbReference>
<name>A0A9Q4GJ03_9EURY</name>
<feature type="region of interest" description="Disordered" evidence="1">
    <location>
        <begin position="295"/>
        <end position="317"/>
    </location>
</feature>
<comment type="caution">
    <text evidence="2">The sequence shown here is derived from an EMBL/GenBank/DDBJ whole genome shotgun (WGS) entry which is preliminary data.</text>
</comment>
<reference evidence="2" key="1">
    <citation type="submission" date="2022-09" db="EMBL/GenBank/DDBJ databases">
        <title>Haloadaptaus new haloarchaeum isolated from saline soil.</title>
        <authorList>
            <person name="Duran-Viseras A."/>
            <person name="Sanchez-Porro C."/>
            <person name="Ventosa A."/>
        </authorList>
    </citation>
    <scope>NUCLEOTIDE SEQUENCE</scope>
    <source>
        <strain evidence="2">F3-133</strain>
    </source>
</reference>
<proteinExistence type="predicted"/>
<dbReference type="AlphaFoldDB" id="A0A9Q4GJ03"/>
<dbReference type="RefSeq" id="WP_266087615.1">
    <property type="nucleotide sequence ID" value="NZ_RKLV01000008.1"/>
</dbReference>
<sequence length="367" mass="39065">MTYSKKRLTVVLFVWLAVGVGAVSVYGLPEVSLVQNAEATHCDTSLGNCMFPTEAHRGGIVLGVGRLSGQGATTFNVGNAPDTFLPPGRPVDTDEAVPLGINNLDPADSFFLYKSWKYEDTSVSPTEDNADVYLWIGTGTANLVTESRTDKGDARNPSATCGGGNGFRDGCDLLLYGGEVSAGEFNVETASINTGSLLPDLELSPTATNYWVDDPEQDTCTGVGLSGIEVCLSLIEDGSLTQGFIKELDLTLYNFMVRTHYARAVQSPASSGGGTEYDKLLTIQDGYLEIRHGKGADRSRVLDTSNTRSGSANWQEPVVRAGDETYRHGVGQGFECDGNPDGDDDCSPGQKPTGGTESQGSYDDVHR</sequence>
<evidence type="ECO:0000313" key="2">
    <source>
        <dbReference type="EMBL" id="MCX2819398.1"/>
    </source>
</evidence>
<keyword evidence="3" id="KW-1185">Reference proteome</keyword>
<organism evidence="2 3">
    <name type="scientific">Halorutilus salinus</name>
    <dbReference type="NCBI Taxonomy" id="2487751"/>
    <lineage>
        <taxon>Archaea</taxon>
        <taxon>Methanobacteriati</taxon>
        <taxon>Methanobacteriota</taxon>
        <taxon>Stenosarchaea group</taxon>
        <taxon>Halobacteria</taxon>
        <taxon>Halorutilales</taxon>
        <taxon>Halorutilaceae</taxon>
        <taxon>Halorutilus</taxon>
    </lineage>
</organism>
<protein>
    <submittedName>
        <fullName evidence="2">Uncharacterized protein</fullName>
    </submittedName>
</protein>
<feature type="region of interest" description="Disordered" evidence="1">
    <location>
        <begin position="329"/>
        <end position="367"/>
    </location>
</feature>
<gene>
    <name evidence="2" type="ORF">EGH25_08550</name>
</gene>
<evidence type="ECO:0000256" key="1">
    <source>
        <dbReference type="SAM" id="MobiDB-lite"/>
    </source>
</evidence>
<dbReference type="Proteomes" id="UP001149411">
    <property type="component" value="Unassembled WGS sequence"/>
</dbReference>
<feature type="compositionally biased region" description="Polar residues" evidence="1">
    <location>
        <begin position="302"/>
        <end position="314"/>
    </location>
</feature>
<evidence type="ECO:0000313" key="3">
    <source>
        <dbReference type="Proteomes" id="UP001149411"/>
    </source>
</evidence>